<dbReference type="EMBL" id="JAVHJO010000018">
    <property type="protein sequence ID" value="KAK6523979.1"/>
    <property type="molecule type" value="Genomic_DNA"/>
</dbReference>
<proteinExistence type="predicted"/>
<evidence type="ECO:0000313" key="1">
    <source>
        <dbReference type="EMBL" id="KAK6523979.1"/>
    </source>
</evidence>
<dbReference type="PANTHER" id="PTHR37535:SF2">
    <property type="entry name" value="FINGER DOMAIN PROTEIN, PUTATIVE (AFU_ORTHOLOGUE AFUA_6G09300)-RELATED"/>
    <property type="match status" value="1"/>
</dbReference>
<accession>A0AAV9WTP4</accession>
<keyword evidence="2" id="KW-1185">Reference proteome</keyword>
<reference evidence="1 2" key="1">
    <citation type="submission" date="2019-10" db="EMBL/GenBank/DDBJ databases">
        <authorList>
            <person name="Palmer J.M."/>
        </authorList>
    </citation>
    <scope>NUCLEOTIDE SEQUENCE [LARGE SCALE GENOMIC DNA]</scope>
    <source>
        <strain evidence="1 2">TWF694</strain>
    </source>
</reference>
<dbReference type="AlphaFoldDB" id="A0AAV9WTP4"/>
<comment type="caution">
    <text evidence="1">The sequence shown here is derived from an EMBL/GenBank/DDBJ whole genome shotgun (WGS) entry which is preliminary data.</text>
</comment>
<sequence length="122" mass="13578">MYVIALALEDGAFKSPRIQSAQDLYRWTIALNSDSLYFRFKKDTLETPVFRKSNTKPAGVETSRTDPVTTRMIIDQCHDLGKGAGVINTLKPYCFRRGAGEAMDNTLKEEEVAPSVQSAFIG</sequence>
<name>A0AAV9WTP4_9PEZI</name>
<organism evidence="1 2">
    <name type="scientific">Orbilia ellipsospora</name>
    <dbReference type="NCBI Taxonomy" id="2528407"/>
    <lineage>
        <taxon>Eukaryota</taxon>
        <taxon>Fungi</taxon>
        <taxon>Dikarya</taxon>
        <taxon>Ascomycota</taxon>
        <taxon>Pezizomycotina</taxon>
        <taxon>Orbiliomycetes</taxon>
        <taxon>Orbiliales</taxon>
        <taxon>Orbiliaceae</taxon>
        <taxon>Orbilia</taxon>
    </lineage>
</organism>
<dbReference type="PANTHER" id="PTHR37535">
    <property type="entry name" value="FLUG DOMAIN PROTEIN"/>
    <property type="match status" value="1"/>
</dbReference>
<protein>
    <submittedName>
        <fullName evidence="1">Uncharacterized protein</fullName>
    </submittedName>
</protein>
<evidence type="ECO:0000313" key="2">
    <source>
        <dbReference type="Proteomes" id="UP001365542"/>
    </source>
</evidence>
<dbReference type="Pfam" id="PF11917">
    <property type="entry name" value="DUF3435"/>
    <property type="match status" value="1"/>
</dbReference>
<dbReference type="InterPro" id="IPR021842">
    <property type="entry name" value="DUF3435"/>
</dbReference>
<gene>
    <name evidence="1" type="ORF">TWF694_005648</name>
</gene>
<dbReference type="Proteomes" id="UP001365542">
    <property type="component" value="Unassembled WGS sequence"/>
</dbReference>